<dbReference type="EMBL" id="JWIY01000002">
    <property type="protein sequence ID" value="KIC77891.1"/>
    <property type="molecule type" value="Genomic_DNA"/>
</dbReference>
<dbReference type="AlphaFoldDB" id="A0A0C1K521"/>
<protein>
    <recommendedName>
        <fullName evidence="4">PcfJ-like protein</fullName>
    </recommendedName>
</protein>
<dbReference type="RefSeq" id="WP_039677514.1">
    <property type="nucleotide sequence ID" value="NZ_JWIY01000002.1"/>
</dbReference>
<dbReference type="InterPro" id="IPR025586">
    <property type="entry name" value="PcfJ"/>
</dbReference>
<accession>A0A0C1K521</accession>
<sequence>MKHEQCKREAERRLKPPKRFWDWCYSQIRTYKWSNKSQTIIASDQSLGFCVEKKLTKSSRLTFYDKTYFFSIVLCTAKRIEIQSYEFVSRIDNGHQTVKHALANLERFENDRHIKIGRDYTNRYLPFLIHNFVGGGPYTRNKFYPNNWNSQLKEVSELKYIQFDHLNYWEIERMYKYKFEIEFAQKINAHRLADEIMHPGNWIRNRWKSAVDMRTLNRKWLQKNKQFFKNSDRSFRDFELGRRIQQRNGKLVPGIELFLDFQDIKKIPTNIGINKFQNWVIKNKVDFQEYTDYLNMLEQMGIEPEGDAMLVPKDFFGMHQHTCELYNQFRAEQRRLAREEEMKAKKEHEKKLEAEFKRRVELDRVVEGYSFHVPNRVAELIYEGKKLHHCVSSYTERHLKGQTMIVFVRLSSSPNIPLYTLEVKSGEIVQFRAKYNRDVPNEVWDVAKKWLRVTKQVKAA</sequence>
<evidence type="ECO:0000256" key="1">
    <source>
        <dbReference type="SAM" id="Coils"/>
    </source>
</evidence>
<name>A0A0C1K521_STRCV</name>
<dbReference type="Pfam" id="PF14284">
    <property type="entry name" value="PcfJ"/>
    <property type="match status" value="1"/>
</dbReference>
<gene>
    <name evidence="2" type="ORF">RN79_06775</name>
</gene>
<keyword evidence="1" id="KW-0175">Coiled coil</keyword>
<organism evidence="2 3">
    <name type="scientific">Streptococcus constellatus</name>
    <dbReference type="NCBI Taxonomy" id="76860"/>
    <lineage>
        <taxon>Bacteria</taxon>
        <taxon>Bacillati</taxon>
        <taxon>Bacillota</taxon>
        <taxon>Bacilli</taxon>
        <taxon>Lactobacillales</taxon>
        <taxon>Streptococcaceae</taxon>
        <taxon>Streptococcus</taxon>
        <taxon>Streptococcus anginosus group</taxon>
    </lineage>
</organism>
<proteinExistence type="predicted"/>
<feature type="coiled-coil region" evidence="1">
    <location>
        <begin position="329"/>
        <end position="358"/>
    </location>
</feature>
<dbReference type="OrthoDB" id="1802755at2"/>
<evidence type="ECO:0000313" key="3">
    <source>
        <dbReference type="Proteomes" id="UP000031339"/>
    </source>
</evidence>
<reference evidence="2 3" key="1">
    <citation type="submission" date="2014-12" db="EMBL/GenBank/DDBJ databases">
        <title>Partial genome sequence of Streptococcus constellatus KCOM 1650 (= ChDC B144).</title>
        <authorList>
            <person name="Kook J.-K."/>
            <person name="Park S.-N."/>
            <person name="Lim Y.K."/>
            <person name="Jo E."/>
        </authorList>
    </citation>
    <scope>NUCLEOTIDE SEQUENCE [LARGE SCALE GENOMIC DNA]</scope>
    <source>
        <strain evidence="2 3">KCOM 1650</strain>
    </source>
</reference>
<evidence type="ECO:0008006" key="4">
    <source>
        <dbReference type="Google" id="ProtNLM"/>
    </source>
</evidence>
<evidence type="ECO:0000313" key="2">
    <source>
        <dbReference type="EMBL" id="KIC77891.1"/>
    </source>
</evidence>
<dbReference type="Proteomes" id="UP000031339">
    <property type="component" value="Unassembled WGS sequence"/>
</dbReference>
<comment type="caution">
    <text evidence="2">The sequence shown here is derived from an EMBL/GenBank/DDBJ whole genome shotgun (WGS) entry which is preliminary data.</text>
</comment>